<feature type="domain" description="EF-hand" evidence="3">
    <location>
        <begin position="518"/>
        <end position="553"/>
    </location>
</feature>
<dbReference type="CDD" id="cd00051">
    <property type="entry name" value="EFh"/>
    <property type="match status" value="1"/>
</dbReference>
<gene>
    <name evidence="5" type="primary">LOC106157602</name>
</gene>
<evidence type="ECO:0000313" key="4">
    <source>
        <dbReference type="Proteomes" id="UP000085678"/>
    </source>
</evidence>
<dbReference type="InterPro" id="IPR032675">
    <property type="entry name" value="LRR_dom_sf"/>
</dbReference>
<protein>
    <submittedName>
        <fullName evidence="5">Leucine-rich repeat-containing protein 74A isoform X1</fullName>
    </submittedName>
</protein>
<evidence type="ECO:0000313" key="5">
    <source>
        <dbReference type="RefSeq" id="XP_013388762.1"/>
    </source>
</evidence>
<evidence type="ECO:0000256" key="1">
    <source>
        <dbReference type="ARBA" id="ARBA00022837"/>
    </source>
</evidence>
<sequence length="625" mass="69125">MEEPPSSQKIFQLTRSETTASVPEDKNRLVRLAKEMRVENRSAMDKGHRASAEYKKRRARVESASRGSICSRHGSAVTCRHRPDSVKQPPKSILKSKTSTGGTVVTRSQSTSAETGKENSAGKEKSNCIHVEDIEDEDDEGGEEDCDTDLENEVAKSQISKADNSVEYLYDAACQRFALIPLSAFTRQLEDADIQLNNQGLSSKDMMAISIALLRNTLCTTLSLAGNDIGEDGCRYICEMLQDNVSIVRLNVADNNLKTAGAKLLSYMLKMNAGLQALDASGNGFIEHDAKYFASALQDVTFRLKELDLSHNNFSEEGGVLLGAALETNDTIEKLNLSWNSLRRKGAIAIGKGLRSNLGVKQLDLSWNGFATEGAKEIAEALQKNSTLVDLDLSSNRIDAEGAAYLAKGLQANYTLDILKLSKNPLTSFGAQLILQTLKKSETCQLKTLELFDLHLEKDAIELGHEVCELRPEFDLVYGVSLGSKPNMYGGFKRRTVKEKEVERPKEPLQILLDFVQEKGINLMELFSQFDEDNSWSVSRDEFKQGMKNAKIPLTNAQMEELLDSLDKDGDGEVDFGELMFGSKEFEDKQREREEELRRAALAESLCDTAVLVAERADSDGELGN</sequence>
<dbReference type="InterPro" id="IPR052394">
    <property type="entry name" value="LRR-containing"/>
</dbReference>
<feature type="compositionally biased region" description="Basic and acidic residues" evidence="2">
    <location>
        <begin position="38"/>
        <end position="54"/>
    </location>
</feature>
<keyword evidence="1" id="KW-0106">Calcium</keyword>
<dbReference type="GO" id="GO:0005509">
    <property type="term" value="F:calcium ion binding"/>
    <property type="evidence" value="ECO:0007669"/>
    <property type="project" value="InterPro"/>
</dbReference>
<dbReference type="InterPro" id="IPR002048">
    <property type="entry name" value="EF_hand_dom"/>
</dbReference>
<dbReference type="InterPro" id="IPR001611">
    <property type="entry name" value="Leu-rich_rpt"/>
</dbReference>
<dbReference type="Gene3D" id="3.80.10.10">
    <property type="entry name" value="Ribonuclease Inhibitor"/>
    <property type="match status" value="2"/>
</dbReference>
<dbReference type="Proteomes" id="UP000085678">
    <property type="component" value="Unplaced"/>
</dbReference>
<dbReference type="InterPro" id="IPR018247">
    <property type="entry name" value="EF_Hand_1_Ca_BS"/>
</dbReference>
<name>A0A1S3HRU6_LINAN</name>
<reference evidence="5" key="1">
    <citation type="submission" date="2025-08" db="UniProtKB">
        <authorList>
            <consortium name="RefSeq"/>
        </authorList>
    </citation>
    <scope>IDENTIFICATION</scope>
    <source>
        <tissue evidence="5">Gonads</tissue>
    </source>
</reference>
<organism evidence="4 5">
    <name type="scientific">Lingula anatina</name>
    <name type="common">Brachiopod</name>
    <name type="synonym">Lingula unguis</name>
    <dbReference type="NCBI Taxonomy" id="7574"/>
    <lineage>
        <taxon>Eukaryota</taxon>
        <taxon>Metazoa</taxon>
        <taxon>Spiralia</taxon>
        <taxon>Lophotrochozoa</taxon>
        <taxon>Brachiopoda</taxon>
        <taxon>Linguliformea</taxon>
        <taxon>Lingulata</taxon>
        <taxon>Lingulida</taxon>
        <taxon>Linguloidea</taxon>
        <taxon>Lingulidae</taxon>
        <taxon>Lingula</taxon>
    </lineage>
</organism>
<dbReference type="SUPFAM" id="SSF47473">
    <property type="entry name" value="EF-hand"/>
    <property type="match status" value="1"/>
</dbReference>
<dbReference type="RefSeq" id="XP_013388762.1">
    <property type="nucleotide sequence ID" value="XM_013533308.1"/>
</dbReference>
<feature type="region of interest" description="Disordered" evidence="2">
    <location>
        <begin position="1"/>
        <end position="22"/>
    </location>
</feature>
<dbReference type="GeneID" id="106157602"/>
<dbReference type="PANTHER" id="PTHR24114">
    <property type="entry name" value="LEUCINE RICH REPEAT FAMILY PROTEIN"/>
    <property type="match status" value="1"/>
</dbReference>
<dbReference type="Pfam" id="PF13499">
    <property type="entry name" value="EF-hand_7"/>
    <property type="match status" value="1"/>
</dbReference>
<proteinExistence type="predicted"/>
<dbReference type="PROSITE" id="PS00018">
    <property type="entry name" value="EF_HAND_1"/>
    <property type="match status" value="1"/>
</dbReference>
<dbReference type="SUPFAM" id="SSF52047">
    <property type="entry name" value="RNI-like"/>
    <property type="match status" value="1"/>
</dbReference>
<evidence type="ECO:0000259" key="3">
    <source>
        <dbReference type="PROSITE" id="PS50222"/>
    </source>
</evidence>
<feature type="region of interest" description="Disordered" evidence="2">
    <location>
        <begin position="38"/>
        <end position="130"/>
    </location>
</feature>
<dbReference type="KEGG" id="lak:106157602"/>
<dbReference type="AlphaFoldDB" id="A0A1S3HRU6"/>
<dbReference type="PANTHER" id="PTHR24114:SF50">
    <property type="entry name" value="RNI-LIKE PROTEIN"/>
    <property type="match status" value="1"/>
</dbReference>
<feature type="compositionally biased region" description="Polar residues" evidence="2">
    <location>
        <begin position="95"/>
        <end position="114"/>
    </location>
</feature>
<dbReference type="SMART" id="SM00054">
    <property type="entry name" value="EFh"/>
    <property type="match status" value="2"/>
</dbReference>
<evidence type="ECO:0000256" key="2">
    <source>
        <dbReference type="SAM" id="MobiDB-lite"/>
    </source>
</evidence>
<dbReference type="InParanoid" id="A0A1S3HRU6"/>
<dbReference type="Gene3D" id="1.10.238.10">
    <property type="entry name" value="EF-hand"/>
    <property type="match status" value="1"/>
</dbReference>
<feature type="domain" description="EF-hand" evidence="3">
    <location>
        <begin position="554"/>
        <end position="589"/>
    </location>
</feature>
<feature type="compositionally biased region" description="Basic and acidic residues" evidence="2">
    <location>
        <begin position="115"/>
        <end position="130"/>
    </location>
</feature>
<feature type="compositionally biased region" description="Polar residues" evidence="2">
    <location>
        <begin position="1"/>
        <end position="21"/>
    </location>
</feature>
<dbReference type="Pfam" id="PF13516">
    <property type="entry name" value="LRR_6"/>
    <property type="match status" value="5"/>
</dbReference>
<dbReference type="SMART" id="SM00368">
    <property type="entry name" value="LRR_RI"/>
    <property type="match status" value="8"/>
</dbReference>
<accession>A0A1S3HRU6</accession>
<dbReference type="PROSITE" id="PS50222">
    <property type="entry name" value="EF_HAND_2"/>
    <property type="match status" value="2"/>
</dbReference>
<keyword evidence="4" id="KW-1185">Reference proteome</keyword>
<dbReference type="OrthoDB" id="120976at2759"/>
<dbReference type="InterPro" id="IPR011992">
    <property type="entry name" value="EF-hand-dom_pair"/>
</dbReference>